<feature type="transmembrane region" description="Helical" evidence="2">
    <location>
        <begin position="45"/>
        <end position="67"/>
    </location>
</feature>
<dbReference type="Proteomes" id="UP000075950">
    <property type="component" value="Chromosome"/>
</dbReference>
<feature type="compositionally biased region" description="Basic and acidic residues" evidence="1">
    <location>
        <begin position="532"/>
        <end position="548"/>
    </location>
</feature>
<sequence length="561" mass="61805">MIDPQPTNDAPDPLHTDSPNPGAKQLTSSPRRTGSFVSDLLRRPLLWDLLLGVLTVIWSAIFLRLFWPGRVNVDIANQYLQATGKIPYSDWHPPVMSAVWRILIDITGDPGSLLLLQVDLLAAAAWGISVLVHRSGAPRWVSLLGPTIMVTPWVVSQMTTLWKDTQMAVAILLAVVLIMIARFVPKAWILWLPALALLVYAVGVRKNAVFAVVPIAVYGGWCLVHLWRNHRGRAGDSAASKDSAPPESSELPPSSAQKGRPILLTAASSLIVLVLIGGGVKITDAVIASQVEVEKTGQISQIFLDDVMFSVPEAELRKSGAPKELTDHISSAREKCLEMGEIWDAYWNCYGKGESGQAFSPVAYQDELKQLWLDEVVTHPLRYAEYRTAVFSYYFFTSGLEYWPAEWKGEAEKAGFEPGDPKGDYIFKPYVEGFALGTFPMLFKPWFWALVAVVLLGFGYRSHRRASGGPGSVRTRTFWPEITALAASALCYIFGYFPIVPANHFRYTFWPALALTAAVVLAIAIWRRRPDATKNGTEHGRSSPDRDAATPPGSASSKSES</sequence>
<protein>
    <recommendedName>
        <fullName evidence="5">Glycosyltransferase RgtA/B/C/D-like domain-containing protein</fullName>
    </recommendedName>
</protein>
<evidence type="ECO:0000256" key="2">
    <source>
        <dbReference type="SAM" id="Phobius"/>
    </source>
</evidence>
<feature type="transmembrane region" description="Helical" evidence="2">
    <location>
        <begin position="482"/>
        <end position="501"/>
    </location>
</feature>
<feature type="compositionally biased region" description="Low complexity" evidence="1">
    <location>
        <begin position="243"/>
        <end position="256"/>
    </location>
</feature>
<dbReference type="KEGG" id="bly:A2T55_13645"/>
<evidence type="ECO:0000256" key="1">
    <source>
        <dbReference type="SAM" id="MobiDB-lite"/>
    </source>
</evidence>
<proteinExistence type="predicted"/>
<dbReference type="EMBL" id="CP014869">
    <property type="protein sequence ID" value="AMT94668.1"/>
    <property type="molecule type" value="Genomic_DNA"/>
</dbReference>
<feature type="transmembrane region" description="Helical" evidence="2">
    <location>
        <begin position="165"/>
        <end position="181"/>
    </location>
</feature>
<evidence type="ECO:0000313" key="4">
    <source>
        <dbReference type="Proteomes" id="UP000075950"/>
    </source>
</evidence>
<keyword evidence="2" id="KW-0472">Membrane</keyword>
<feature type="region of interest" description="Disordered" evidence="1">
    <location>
        <begin position="1"/>
        <end position="32"/>
    </location>
</feature>
<keyword evidence="2" id="KW-0812">Transmembrane</keyword>
<reference evidence="4" key="1">
    <citation type="submission" date="2016-03" db="EMBL/GenBank/DDBJ databases">
        <authorList>
            <person name="Ploux O."/>
        </authorList>
    </citation>
    <scope>NUCLEOTIDE SEQUENCE [LARGE SCALE GENOMIC DNA]</scope>
    <source>
        <strain evidence="4">BS258</strain>
    </source>
</reference>
<evidence type="ECO:0000313" key="3">
    <source>
        <dbReference type="EMBL" id="AMT94668.1"/>
    </source>
</evidence>
<name>A0A142NPE9_BRELN</name>
<evidence type="ECO:0008006" key="5">
    <source>
        <dbReference type="Google" id="ProtNLM"/>
    </source>
</evidence>
<feature type="transmembrane region" description="Helical" evidence="2">
    <location>
        <begin position="209"/>
        <end position="227"/>
    </location>
</feature>
<organism evidence="3 4">
    <name type="scientific">Brevibacterium linens</name>
    <dbReference type="NCBI Taxonomy" id="1703"/>
    <lineage>
        <taxon>Bacteria</taxon>
        <taxon>Bacillati</taxon>
        <taxon>Actinomycetota</taxon>
        <taxon>Actinomycetes</taxon>
        <taxon>Micrococcales</taxon>
        <taxon>Brevibacteriaceae</taxon>
        <taxon>Brevibacterium</taxon>
    </lineage>
</organism>
<keyword evidence="2" id="KW-1133">Transmembrane helix</keyword>
<feature type="region of interest" description="Disordered" evidence="1">
    <location>
        <begin position="532"/>
        <end position="561"/>
    </location>
</feature>
<feature type="region of interest" description="Disordered" evidence="1">
    <location>
        <begin position="235"/>
        <end position="257"/>
    </location>
</feature>
<feature type="transmembrane region" description="Helical" evidence="2">
    <location>
        <begin position="188"/>
        <end position="203"/>
    </location>
</feature>
<accession>A0A142NPE9</accession>
<gene>
    <name evidence="3" type="ORF">A2T55_13645</name>
</gene>
<feature type="transmembrane region" description="Helical" evidence="2">
    <location>
        <begin position="507"/>
        <end position="526"/>
    </location>
</feature>
<feature type="transmembrane region" description="Helical" evidence="2">
    <location>
        <begin position="445"/>
        <end position="461"/>
    </location>
</feature>
<dbReference type="AlphaFoldDB" id="A0A142NPE9"/>